<keyword evidence="5" id="KW-1185">Reference proteome</keyword>
<evidence type="ECO:0000313" key="5">
    <source>
        <dbReference type="Proteomes" id="UP001565471"/>
    </source>
</evidence>
<dbReference type="Proteomes" id="UP000673383">
    <property type="component" value="Unassembled WGS sequence"/>
</dbReference>
<proteinExistence type="predicted"/>
<gene>
    <name evidence="3" type="ORF">ABIF29_004964</name>
    <name evidence="2" type="ORF">JOH49_006017</name>
</gene>
<protein>
    <submittedName>
        <fullName evidence="2">Uncharacterized protein</fullName>
    </submittedName>
</protein>
<sequence length="61" mass="6905">MRRDLLVICGGMLATGAIAWILFGNPASVPRMHGLQTMSADQDDQDLRRVSQRSPYMRDER</sequence>
<feature type="region of interest" description="Disordered" evidence="1">
    <location>
        <begin position="37"/>
        <end position="61"/>
    </location>
</feature>
<dbReference type="EMBL" id="JAFICZ010000001">
    <property type="protein sequence ID" value="MBP1296264.1"/>
    <property type="molecule type" value="Genomic_DNA"/>
</dbReference>
<reference evidence="3 5" key="2">
    <citation type="submission" date="2024-07" db="EMBL/GenBank/DDBJ databases">
        <title>Genomic Encyclopedia of Type Strains, Phase V (KMG-V): Genome sequencing to study the core and pangenomes of soil and plant-associated prokaryotes.</title>
        <authorList>
            <person name="Whitman W."/>
        </authorList>
    </citation>
    <scope>NUCLEOTIDE SEQUENCE [LARGE SCALE GENOMIC DNA]</scope>
    <source>
        <strain evidence="3 5">USDA 415</strain>
    </source>
</reference>
<dbReference type="Proteomes" id="UP001565471">
    <property type="component" value="Unassembled WGS sequence"/>
</dbReference>
<evidence type="ECO:0000256" key="1">
    <source>
        <dbReference type="SAM" id="MobiDB-lite"/>
    </source>
</evidence>
<comment type="caution">
    <text evidence="2">The sequence shown here is derived from an EMBL/GenBank/DDBJ whole genome shotgun (WGS) entry which is preliminary data.</text>
</comment>
<organism evidence="2 4">
    <name type="scientific">Bradyrhizobium elkanii</name>
    <dbReference type="NCBI Taxonomy" id="29448"/>
    <lineage>
        <taxon>Bacteria</taxon>
        <taxon>Pseudomonadati</taxon>
        <taxon>Pseudomonadota</taxon>
        <taxon>Alphaproteobacteria</taxon>
        <taxon>Hyphomicrobiales</taxon>
        <taxon>Nitrobacteraceae</taxon>
        <taxon>Bradyrhizobium</taxon>
    </lineage>
</organism>
<evidence type="ECO:0000313" key="4">
    <source>
        <dbReference type="Proteomes" id="UP000673383"/>
    </source>
</evidence>
<accession>A0A8I1YCZ2</accession>
<evidence type="ECO:0000313" key="2">
    <source>
        <dbReference type="EMBL" id="MBP1296264.1"/>
    </source>
</evidence>
<name>A0A8I1YCZ2_BRAEL</name>
<dbReference type="AlphaFoldDB" id="A0A8I1YCZ2"/>
<evidence type="ECO:0000313" key="3">
    <source>
        <dbReference type="EMBL" id="MEY9318165.1"/>
    </source>
</evidence>
<reference evidence="2" key="1">
    <citation type="submission" date="2021-02" db="EMBL/GenBank/DDBJ databases">
        <title>Genomic Encyclopedia of Type Strains, Phase IV (KMG-V): Genome sequencing to study the core and pangenomes of soil and plant-associated prokaryotes.</title>
        <authorList>
            <person name="Whitman W."/>
        </authorList>
    </citation>
    <scope>NUCLEOTIDE SEQUENCE</scope>
    <source>
        <strain evidence="2">USDA 406</strain>
    </source>
</reference>
<dbReference type="EMBL" id="JBGBZA010000002">
    <property type="protein sequence ID" value="MEY9318165.1"/>
    <property type="molecule type" value="Genomic_DNA"/>
</dbReference>